<dbReference type="NCBIfam" id="TIGR01490">
    <property type="entry name" value="HAD-SF-IB-hyp1"/>
    <property type="match status" value="1"/>
</dbReference>
<protein>
    <submittedName>
        <fullName evidence="1">HAD-superfamily subfamily IB hydrolase, TIGR01490</fullName>
    </submittedName>
</protein>
<dbReference type="InterPro" id="IPR036412">
    <property type="entry name" value="HAD-like_sf"/>
</dbReference>
<keyword evidence="1" id="KW-0378">Hydrolase</keyword>
<dbReference type="InterPro" id="IPR050582">
    <property type="entry name" value="HAD-like_SerB"/>
</dbReference>
<proteinExistence type="predicted"/>
<dbReference type="Pfam" id="PF12710">
    <property type="entry name" value="HAD"/>
    <property type="match status" value="1"/>
</dbReference>
<dbReference type="Gene3D" id="1.20.1440.100">
    <property type="entry name" value="SG protein - dephosphorylation function"/>
    <property type="match status" value="1"/>
</dbReference>
<evidence type="ECO:0000313" key="1">
    <source>
        <dbReference type="EMBL" id="SED28309.1"/>
    </source>
</evidence>
<name>A0A1H4ZDT6_9PSED</name>
<dbReference type="Proteomes" id="UP000198982">
    <property type="component" value="Unassembled WGS sequence"/>
</dbReference>
<dbReference type="PANTHER" id="PTHR43344:SF14">
    <property type="entry name" value="HAD-IB FAMILY HYDROLASE"/>
    <property type="match status" value="1"/>
</dbReference>
<dbReference type="GO" id="GO:0005737">
    <property type="term" value="C:cytoplasm"/>
    <property type="evidence" value="ECO:0007669"/>
    <property type="project" value="TreeGrafter"/>
</dbReference>
<dbReference type="NCBIfam" id="TIGR01488">
    <property type="entry name" value="HAD-SF-IB"/>
    <property type="match status" value="1"/>
</dbReference>
<reference evidence="2" key="1">
    <citation type="submission" date="2016-10" db="EMBL/GenBank/DDBJ databases">
        <authorList>
            <person name="Varghese N."/>
            <person name="Submissions S."/>
        </authorList>
    </citation>
    <scope>NUCLEOTIDE SEQUENCE [LARGE SCALE GENOMIC DNA]</scope>
    <source>
        <strain evidence="2">DSM 9751</strain>
    </source>
</reference>
<dbReference type="RefSeq" id="WP_092320645.1">
    <property type="nucleotide sequence ID" value="NZ_FNTJ01000003.1"/>
</dbReference>
<gene>
    <name evidence="1" type="ORF">SAMN05216178_6606</name>
</gene>
<dbReference type="EMBL" id="FNTJ01000003">
    <property type="protein sequence ID" value="SED28309.1"/>
    <property type="molecule type" value="Genomic_DNA"/>
</dbReference>
<dbReference type="InterPro" id="IPR006385">
    <property type="entry name" value="HAD_hydro_SerB1"/>
</dbReference>
<dbReference type="Gene3D" id="3.40.50.1000">
    <property type="entry name" value="HAD superfamily/HAD-like"/>
    <property type="match status" value="1"/>
</dbReference>
<dbReference type="AlphaFoldDB" id="A0A1H4ZDT6"/>
<evidence type="ECO:0000313" key="2">
    <source>
        <dbReference type="Proteomes" id="UP000198982"/>
    </source>
</evidence>
<dbReference type="PANTHER" id="PTHR43344">
    <property type="entry name" value="PHOSPHOSERINE PHOSPHATASE"/>
    <property type="match status" value="1"/>
</dbReference>
<dbReference type="GO" id="GO:0000287">
    <property type="term" value="F:magnesium ion binding"/>
    <property type="evidence" value="ECO:0007669"/>
    <property type="project" value="TreeGrafter"/>
</dbReference>
<keyword evidence="2" id="KW-1185">Reference proteome</keyword>
<dbReference type="InterPro" id="IPR023214">
    <property type="entry name" value="HAD_sf"/>
</dbReference>
<accession>A0A1H4ZDT6</accession>
<organism evidence="1 2">
    <name type="scientific">Pseudomonas saponiphila</name>
    <dbReference type="NCBI Taxonomy" id="556534"/>
    <lineage>
        <taxon>Bacteria</taxon>
        <taxon>Pseudomonadati</taxon>
        <taxon>Pseudomonadota</taxon>
        <taxon>Gammaproteobacteria</taxon>
        <taxon>Pseudomonadales</taxon>
        <taxon>Pseudomonadaceae</taxon>
        <taxon>Pseudomonas</taxon>
    </lineage>
</organism>
<dbReference type="SUPFAM" id="SSF56784">
    <property type="entry name" value="HAD-like"/>
    <property type="match status" value="1"/>
</dbReference>
<dbReference type="GO" id="GO:0036424">
    <property type="term" value="F:L-phosphoserine phosphatase activity"/>
    <property type="evidence" value="ECO:0007669"/>
    <property type="project" value="TreeGrafter"/>
</dbReference>
<dbReference type="GO" id="GO:0006564">
    <property type="term" value="P:L-serine biosynthetic process"/>
    <property type="evidence" value="ECO:0007669"/>
    <property type="project" value="TreeGrafter"/>
</dbReference>
<sequence length="203" mass="22794">MQYQQPNKPVLSVFDFDGTLTYRDSFTLFLRREFGIRTYAIGLLRMTLPSLKFLLGISSRDELKQRLINTFLCGISADSLAQLAEDFCEKSWPTLMRSKACAGVSEQVNAGATVTLCSASPEIILRPFARRLGVELIATRLEVSNGILTGLIDGQNCRQSEKVSRLISAYGDLKSFHIRAWGDSAGDKQLLEAADEPYYRWFH</sequence>